<dbReference type="RefSeq" id="WP_139075047.1">
    <property type="nucleotide sequence ID" value="NZ_VDFU01000002.1"/>
</dbReference>
<dbReference type="OrthoDB" id="7857480at2"/>
<keyword evidence="4" id="KW-1185">Reference proteome</keyword>
<organism evidence="3 4">
    <name type="scientific">Rubellimicrobium rubrum</name>
    <dbReference type="NCBI Taxonomy" id="2585369"/>
    <lineage>
        <taxon>Bacteria</taxon>
        <taxon>Pseudomonadati</taxon>
        <taxon>Pseudomonadota</taxon>
        <taxon>Alphaproteobacteria</taxon>
        <taxon>Rhodobacterales</taxon>
        <taxon>Roseobacteraceae</taxon>
        <taxon>Rubellimicrobium</taxon>
    </lineage>
</organism>
<feature type="domain" description="DUF11" evidence="2">
    <location>
        <begin position="263"/>
        <end position="339"/>
    </location>
</feature>
<evidence type="ECO:0000313" key="3">
    <source>
        <dbReference type="EMBL" id="TNC52363.1"/>
    </source>
</evidence>
<dbReference type="InterPro" id="IPR001434">
    <property type="entry name" value="OmcB-like_DUF11"/>
</dbReference>
<protein>
    <submittedName>
        <fullName evidence="3">DUF11 domain-containing protein</fullName>
    </submittedName>
</protein>
<comment type="caution">
    <text evidence="3">The sequence shown here is derived from an EMBL/GenBank/DDBJ whole genome shotgun (WGS) entry which is preliminary data.</text>
</comment>
<evidence type="ECO:0000256" key="1">
    <source>
        <dbReference type="SAM" id="SignalP"/>
    </source>
</evidence>
<feature type="signal peptide" evidence="1">
    <location>
        <begin position="1"/>
        <end position="25"/>
    </location>
</feature>
<dbReference type="EMBL" id="VDFU01000002">
    <property type="protein sequence ID" value="TNC52363.1"/>
    <property type="molecule type" value="Genomic_DNA"/>
</dbReference>
<dbReference type="Proteomes" id="UP000305887">
    <property type="component" value="Unassembled WGS sequence"/>
</dbReference>
<dbReference type="NCBIfam" id="TIGR01451">
    <property type="entry name" value="B_ant_repeat"/>
    <property type="match status" value="1"/>
</dbReference>
<evidence type="ECO:0000259" key="2">
    <source>
        <dbReference type="Pfam" id="PF01345"/>
    </source>
</evidence>
<accession>A0A5C4N6N4</accession>
<sequence>MRFFNMALSAAAALAFSTTLASAQAAPGTTVTNSIDLSYSSGGTTISTTGAATASFRVDRKINLNVTGLDASATVFAEQGANDPVLTFLVDNLGNATQGFDINVASSGALGLTYDPAGTGAEGTFWITIGTTQAVGANEPVYNANGLVNAADLAPNGKFYVHVRANVANNAASGQSRNFDVTATALESGTANAVAQLLGQGLNGVDTVFADPGTDGRQTAAETLRINAPALTASKTVTVISENRDGTFNCANGQPDSGAQAAIPGACIEYTITISNAATATLPARNLTITDALPAGVAFARLDRGGFSTVTQSAGTVTGNLTNLAPGGTASFTIRATVSN</sequence>
<reference evidence="3 4" key="1">
    <citation type="submission" date="2019-06" db="EMBL/GenBank/DDBJ databases">
        <title>YIM 131921 draft genome.</title>
        <authorList>
            <person name="Jiang L."/>
        </authorList>
    </citation>
    <scope>NUCLEOTIDE SEQUENCE [LARGE SCALE GENOMIC DNA]</scope>
    <source>
        <strain evidence="3 4">YIM 131921</strain>
    </source>
</reference>
<dbReference type="AlphaFoldDB" id="A0A5C4N6N4"/>
<gene>
    <name evidence="3" type="ORF">FHG66_02140</name>
</gene>
<dbReference type="Pfam" id="PF01345">
    <property type="entry name" value="DUF11"/>
    <property type="match status" value="1"/>
</dbReference>
<feature type="chain" id="PRO_5022747805" evidence="1">
    <location>
        <begin position="26"/>
        <end position="340"/>
    </location>
</feature>
<evidence type="ECO:0000313" key="4">
    <source>
        <dbReference type="Proteomes" id="UP000305887"/>
    </source>
</evidence>
<name>A0A5C4N6N4_9RHOB</name>
<proteinExistence type="predicted"/>
<keyword evidence="1" id="KW-0732">Signal</keyword>
<dbReference type="InterPro" id="IPR047589">
    <property type="entry name" value="DUF11_rpt"/>
</dbReference>